<dbReference type="InterPro" id="IPR029058">
    <property type="entry name" value="AB_hydrolase_fold"/>
</dbReference>
<accession>A0A931II39</accession>
<dbReference type="InterPro" id="IPR000073">
    <property type="entry name" value="AB_hydrolase_1"/>
</dbReference>
<gene>
    <name evidence="2" type="ORF">IT779_31370</name>
</gene>
<reference evidence="2" key="1">
    <citation type="submission" date="2020-11" db="EMBL/GenBank/DDBJ databases">
        <title>Nocardia NEAU-351.nov., a novel actinomycete isolated from the cow dung.</title>
        <authorList>
            <person name="Zhang X."/>
        </authorList>
    </citation>
    <scope>NUCLEOTIDE SEQUENCE</scope>
    <source>
        <strain evidence="2">NEAU-351</strain>
    </source>
</reference>
<dbReference type="RefSeq" id="WP_196153078.1">
    <property type="nucleotide sequence ID" value="NZ_JADMLG010000017.1"/>
</dbReference>
<dbReference type="Gene3D" id="3.40.50.1820">
    <property type="entry name" value="alpha/beta hydrolase"/>
    <property type="match status" value="1"/>
</dbReference>
<dbReference type="AlphaFoldDB" id="A0A931II39"/>
<keyword evidence="3" id="KW-1185">Reference proteome</keyword>
<evidence type="ECO:0000259" key="1">
    <source>
        <dbReference type="Pfam" id="PF12697"/>
    </source>
</evidence>
<evidence type="ECO:0000313" key="2">
    <source>
        <dbReference type="EMBL" id="MBH0780780.1"/>
    </source>
</evidence>
<sequence>MTLTDTELCGFEDGSPTAVRAEVDGIPVSGLLVEAESPRAVVVALHGGATSSAYFDCPGHPELSLLRVAERLGYTVLALDRPGYGDSRPFADRLDTPGRRVDLMYGAVGEILGARPRGAGLFLFAHSAGCELAIRMAGDARAAEVIGLEIAGTGRTHQPEAHRLLWGRADGSRPVGLGSLLWHPGRIYPPDLVGGAAIAATGTQLEAATIANWAENIFPQVAARVRVPVHYTLGEFEKVWCNTAEDMTEIGALFEAAPRVVLNQQPNTGHNSSLGYTATAYHLRVLSFAEECVVAAETGEFSGPARQFDGGEIAATEVR</sequence>
<feature type="domain" description="AB hydrolase-1" evidence="1">
    <location>
        <begin position="42"/>
        <end position="270"/>
    </location>
</feature>
<keyword evidence="2" id="KW-0378">Hydrolase</keyword>
<comment type="caution">
    <text evidence="2">The sequence shown here is derived from an EMBL/GenBank/DDBJ whole genome shotgun (WGS) entry which is preliminary data.</text>
</comment>
<name>A0A931II39_9NOCA</name>
<protein>
    <submittedName>
        <fullName evidence="2">Alpha/beta hydrolase</fullName>
    </submittedName>
</protein>
<evidence type="ECO:0000313" key="3">
    <source>
        <dbReference type="Proteomes" id="UP000655751"/>
    </source>
</evidence>
<dbReference type="Pfam" id="PF12697">
    <property type="entry name" value="Abhydrolase_6"/>
    <property type="match status" value="1"/>
</dbReference>
<dbReference type="SUPFAM" id="SSF53474">
    <property type="entry name" value="alpha/beta-Hydrolases"/>
    <property type="match status" value="1"/>
</dbReference>
<proteinExistence type="predicted"/>
<dbReference type="GO" id="GO:0016787">
    <property type="term" value="F:hydrolase activity"/>
    <property type="evidence" value="ECO:0007669"/>
    <property type="project" value="UniProtKB-KW"/>
</dbReference>
<dbReference type="Proteomes" id="UP000655751">
    <property type="component" value="Unassembled WGS sequence"/>
</dbReference>
<organism evidence="2 3">
    <name type="scientific">Nocardia bovistercoris</name>
    <dbReference type="NCBI Taxonomy" id="2785916"/>
    <lineage>
        <taxon>Bacteria</taxon>
        <taxon>Bacillati</taxon>
        <taxon>Actinomycetota</taxon>
        <taxon>Actinomycetes</taxon>
        <taxon>Mycobacteriales</taxon>
        <taxon>Nocardiaceae</taxon>
        <taxon>Nocardia</taxon>
    </lineage>
</organism>
<dbReference type="EMBL" id="JADMLG010000017">
    <property type="protein sequence ID" value="MBH0780780.1"/>
    <property type="molecule type" value="Genomic_DNA"/>
</dbReference>